<dbReference type="PANTHER" id="PTHR31890:SF9">
    <property type="entry name" value="PLANT INVERTASE_PECTIN METHYLESTERASE INHIBITOR SUPERFAMILY PROTEIN"/>
    <property type="match status" value="1"/>
</dbReference>
<dbReference type="PANTHER" id="PTHR31890">
    <property type="entry name" value="PLANT INVERTASE/PECTIN METHYLESTERASE INHIBITOR SUPERFAMILY PROTEIN"/>
    <property type="match status" value="1"/>
</dbReference>
<dbReference type="Gene3D" id="1.20.140.40">
    <property type="entry name" value="Invertase/pectin methylesterase inhibitor family protein"/>
    <property type="match status" value="1"/>
</dbReference>
<name>A0ABQ9KRW0_HEVBR</name>
<reference evidence="3" key="1">
    <citation type="journal article" date="2023" name="Plant Biotechnol. J.">
        <title>Chromosome-level wild Hevea brasiliensis genome provides new tools for genomic-assisted breeding and valuable loci to elevate rubber yield.</title>
        <authorList>
            <person name="Cheng H."/>
            <person name="Song X."/>
            <person name="Hu Y."/>
            <person name="Wu T."/>
            <person name="Yang Q."/>
            <person name="An Z."/>
            <person name="Feng S."/>
            <person name="Deng Z."/>
            <person name="Wu W."/>
            <person name="Zeng X."/>
            <person name="Tu M."/>
            <person name="Wang X."/>
            <person name="Huang H."/>
        </authorList>
    </citation>
    <scope>NUCLEOTIDE SEQUENCE</scope>
    <source>
        <strain evidence="3">MT/VB/25A 57/8</strain>
    </source>
</reference>
<feature type="chain" id="PRO_5045639699" description="Pectinesterase inhibitor domain-containing protein" evidence="1">
    <location>
        <begin position="25"/>
        <end position="184"/>
    </location>
</feature>
<dbReference type="EMBL" id="JARPOI010000016">
    <property type="protein sequence ID" value="KAJ9146100.1"/>
    <property type="molecule type" value="Genomic_DNA"/>
</dbReference>
<proteinExistence type="predicted"/>
<feature type="signal peptide" evidence="1">
    <location>
        <begin position="1"/>
        <end position="24"/>
    </location>
</feature>
<accession>A0ABQ9KRW0</accession>
<evidence type="ECO:0000313" key="4">
    <source>
        <dbReference type="Proteomes" id="UP001174677"/>
    </source>
</evidence>
<dbReference type="SUPFAM" id="SSF101148">
    <property type="entry name" value="Plant invertase/pectin methylesterase inhibitor"/>
    <property type="match status" value="1"/>
</dbReference>
<organism evidence="3 4">
    <name type="scientific">Hevea brasiliensis</name>
    <name type="common">Para rubber tree</name>
    <name type="synonym">Siphonia brasiliensis</name>
    <dbReference type="NCBI Taxonomy" id="3981"/>
    <lineage>
        <taxon>Eukaryota</taxon>
        <taxon>Viridiplantae</taxon>
        <taxon>Streptophyta</taxon>
        <taxon>Embryophyta</taxon>
        <taxon>Tracheophyta</taxon>
        <taxon>Spermatophyta</taxon>
        <taxon>Magnoliopsida</taxon>
        <taxon>eudicotyledons</taxon>
        <taxon>Gunneridae</taxon>
        <taxon>Pentapetalae</taxon>
        <taxon>rosids</taxon>
        <taxon>fabids</taxon>
        <taxon>Malpighiales</taxon>
        <taxon>Euphorbiaceae</taxon>
        <taxon>Crotonoideae</taxon>
        <taxon>Micrandreae</taxon>
        <taxon>Hevea</taxon>
    </lineage>
</organism>
<evidence type="ECO:0000256" key="1">
    <source>
        <dbReference type="SAM" id="SignalP"/>
    </source>
</evidence>
<gene>
    <name evidence="3" type="ORF">P3X46_028410</name>
</gene>
<keyword evidence="1" id="KW-0732">Signal</keyword>
<dbReference type="InterPro" id="IPR034088">
    <property type="entry name" value="Pla_a_1-like"/>
</dbReference>
<keyword evidence="4" id="KW-1185">Reference proteome</keyword>
<dbReference type="CDD" id="cd15795">
    <property type="entry name" value="PMEI-Pla_a_1_like"/>
    <property type="match status" value="1"/>
</dbReference>
<comment type="caution">
    <text evidence="3">The sequence shown here is derived from an EMBL/GenBank/DDBJ whole genome shotgun (WGS) entry which is preliminary data.</text>
</comment>
<sequence length="184" mass="20284">MGSLMKTIIAIFLLLVLQSEPATPQSLLEDICNHTKNPKFCLTTFQSDPRTSSAKDVLSLAKIGLELAMKDSAKTQRYIHVLSTSKRTEPIFKPALNECVEEYKRVAASFRSAYLEVKDGEYETANYDTLTAADYAGNCEKVLANAKAHIQSVSDGIQVTKYFSSIGDRVTTILWTSQPPASNP</sequence>
<evidence type="ECO:0000259" key="2">
    <source>
        <dbReference type="SMART" id="SM00856"/>
    </source>
</evidence>
<dbReference type="NCBIfam" id="TIGR01614">
    <property type="entry name" value="PME_inhib"/>
    <property type="match status" value="1"/>
</dbReference>
<feature type="domain" description="Pectinesterase inhibitor" evidence="2">
    <location>
        <begin position="23"/>
        <end position="163"/>
    </location>
</feature>
<dbReference type="Proteomes" id="UP001174677">
    <property type="component" value="Chromosome 16"/>
</dbReference>
<dbReference type="SMART" id="SM00856">
    <property type="entry name" value="PMEI"/>
    <property type="match status" value="1"/>
</dbReference>
<protein>
    <recommendedName>
        <fullName evidence="2">Pectinesterase inhibitor domain-containing protein</fullName>
    </recommendedName>
</protein>
<evidence type="ECO:0000313" key="3">
    <source>
        <dbReference type="EMBL" id="KAJ9146100.1"/>
    </source>
</evidence>
<dbReference type="InterPro" id="IPR035513">
    <property type="entry name" value="Invertase/methylesterase_inhib"/>
</dbReference>
<dbReference type="Pfam" id="PF04043">
    <property type="entry name" value="PMEI"/>
    <property type="match status" value="1"/>
</dbReference>
<dbReference type="InterPro" id="IPR006501">
    <property type="entry name" value="Pectinesterase_inhib_dom"/>
</dbReference>